<feature type="non-terminal residue" evidence="1">
    <location>
        <position position="1"/>
    </location>
</feature>
<proteinExistence type="predicted"/>
<comment type="caution">
    <text evidence="1">The sequence shown here is derived from an EMBL/GenBank/DDBJ whole genome shotgun (WGS) entry which is preliminary data.</text>
</comment>
<protein>
    <submittedName>
        <fullName evidence="1">43439_t:CDS:1</fullName>
    </submittedName>
</protein>
<evidence type="ECO:0000313" key="1">
    <source>
        <dbReference type="EMBL" id="CAG8838483.1"/>
    </source>
</evidence>
<reference evidence="1 2" key="1">
    <citation type="submission" date="2021-06" db="EMBL/GenBank/DDBJ databases">
        <authorList>
            <person name="Kallberg Y."/>
            <person name="Tangrot J."/>
            <person name="Rosling A."/>
        </authorList>
    </citation>
    <scope>NUCLEOTIDE SEQUENCE [LARGE SCALE GENOMIC DNA]</scope>
    <source>
        <strain evidence="1 2">120-4 pot B 10/14</strain>
    </source>
</reference>
<organism evidence="1 2">
    <name type="scientific">Gigaspora margarita</name>
    <dbReference type="NCBI Taxonomy" id="4874"/>
    <lineage>
        <taxon>Eukaryota</taxon>
        <taxon>Fungi</taxon>
        <taxon>Fungi incertae sedis</taxon>
        <taxon>Mucoromycota</taxon>
        <taxon>Glomeromycotina</taxon>
        <taxon>Glomeromycetes</taxon>
        <taxon>Diversisporales</taxon>
        <taxon>Gigasporaceae</taxon>
        <taxon>Gigaspora</taxon>
    </lineage>
</organism>
<gene>
    <name evidence="1" type="ORF">GMARGA_LOCUS34002</name>
</gene>
<name>A0ABN7WRF5_GIGMA</name>
<dbReference type="EMBL" id="CAJVQB010058180">
    <property type="protein sequence ID" value="CAG8838483.1"/>
    <property type="molecule type" value="Genomic_DNA"/>
</dbReference>
<dbReference type="Proteomes" id="UP000789901">
    <property type="component" value="Unassembled WGS sequence"/>
</dbReference>
<accession>A0ABN7WRF5</accession>
<evidence type="ECO:0000313" key="2">
    <source>
        <dbReference type="Proteomes" id="UP000789901"/>
    </source>
</evidence>
<sequence>DEHEGGIESNEMLLDNKAPLEIFKENKDKIPYCKSYESMTRIYNDIQKEKRKEKGHRFWRPLTFYLYGPSGSEKSGLVQALFSHQKEFLNSLQNNIIESIQENEEIVSNHEQFIIETSSSENNISNDIIEISEDFISKNSENSLENEKETNCK</sequence>
<keyword evidence="2" id="KW-1185">Reference proteome</keyword>